<dbReference type="NCBIfam" id="TIGR01137">
    <property type="entry name" value="cysta_beta"/>
    <property type="match status" value="1"/>
</dbReference>
<dbReference type="Proteomes" id="UP000250140">
    <property type="component" value="Unassembled WGS sequence"/>
</dbReference>
<dbReference type="InterPro" id="IPR050214">
    <property type="entry name" value="Cys_Synth/Cystath_Beta-Synth"/>
</dbReference>
<keyword evidence="11" id="KW-1185">Reference proteome</keyword>
<name>A0A8E2ENZ2_9PEZI</name>
<comment type="cofactor">
    <cofactor evidence="1">
        <name>pyridoxal 5'-phosphate</name>
        <dbReference type="ChEBI" id="CHEBI:597326"/>
    </cofactor>
</comment>
<dbReference type="GO" id="GO:0019343">
    <property type="term" value="P:cysteine biosynthetic process via cystathionine"/>
    <property type="evidence" value="ECO:0007669"/>
    <property type="project" value="InterPro"/>
</dbReference>
<protein>
    <recommendedName>
        <fullName evidence="7">Cystathionine beta-synthase</fullName>
        <ecNumber evidence="4">4.2.1.22</ecNumber>
    </recommendedName>
</protein>
<dbReference type="Pfam" id="PF00291">
    <property type="entry name" value="PALP"/>
    <property type="match status" value="1"/>
</dbReference>
<evidence type="ECO:0000256" key="7">
    <source>
        <dbReference type="ARBA" id="ARBA00026192"/>
    </source>
</evidence>
<dbReference type="UniPathway" id="UPA00136">
    <property type="reaction ID" value="UER00201"/>
</dbReference>
<evidence type="ECO:0000256" key="8">
    <source>
        <dbReference type="ARBA" id="ARBA00047490"/>
    </source>
</evidence>
<evidence type="ECO:0000313" key="10">
    <source>
        <dbReference type="EMBL" id="OCL02170.1"/>
    </source>
</evidence>
<organism evidence="10 11">
    <name type="scientific">Glonium stellatum</name>
    <dbReference type="NCBI Taxonomy" id="574774"/>
    <lineage>
        <taxon>Eukaryota</taxon>
        <taxon>Fungi</taxon>
        <taxon>Dikarya</taxon>
        <taxon>Ascomycota</taxon>
        <taxon>Pezizomycotina</taxon>
        <taxon>Dothideomycetes</taxon>
        <taxon>Pleosporomycetidae</taxon>
        <taxon>Gloniales</taxon>
        <taxon>Gloniaceae</taxon>
        <taxon>Glonium</taxon>
    </lineage>
</organism>
<keyword evidence="6" id="KW-0129">CBS domain</keyword>
<dbReference type="CDD" id="cd01561">
    <property type="entry name" value="CBS_like"/>
    <property type="match status" value="1"/>
</dbReference>
<dbReference type="SUPFAM" id="SSF53686">
    <property type="entry name" value="Tryptophan synthase beta subunit-like PLP-dependent enzymes"/>
    <property type="match status" value="1"/>
</dbReference>
<comment type="similarity">
    <text evidence="3">Belongs to the cysteine synthase/cystathionine beta-synthase family.</text>
</comment>
<dbReference type="InterPro" id="IPR001216">
    <property type="entry name" value="P-phosphate_BS"/>
</dbReference>
<dbReference type="FunFam" id="3.40.50.1100:FF:000118">
    <property type="entry name" value="Related to CYS4-cystathionine beta-synthase"/>
    <property type="match status" value="1"/>
</dbReference>
<dbReference type="FunFam" id="3.40.50.1100:FF:000003">
    <property type="entry name" value="Cystathionine beta-synthase"/>
    <property type="match status" value="1"/>
</dbReference>
<evidence type="ECO:0000256" key="1">
    <source>
        <dbReference type="ARBA" id="ARBA00001933"/>
    </source>
</evidence>
<reference evidence="10 11" key="1">
    <citation type="journal article" date="2016" name="Nat. Commun.">
        <title>Ectomycorrhizal ecology is imprinted in the genome of the dominant symbiotic fungus Cenococcum geophilum.</title>
        <authorList>
            <consortium name="DOE Joint Genome Institute"/>
            <person name="Peter M."/>
            <person name="Kohler A."/>
            <person name="Ohm R.A."/>
            <person name="Kuo A."/>
            <person name="Krutzmann J."/>
            <person name="Morin E."/>
            <person name="Arend M."/>
            <person name="Barry K.W."/>
            <person name="Binder M."/>
            <person name="Choi C."/>
            <person name="Clum A."/>
            <person name="Copeland A."/>
            <person name="Grisel N."/>
            <person name="Haridas S."/>
            <person name="Kipfer T."/>
            <person name="LaButti K."/>
            <person name="Lindquist E."/>
            <person name="Lipzen A."/>
            <person name="Maire R."/>
            <person name="Meier B."/>
            <person name="Mihaltcheva S."/>
            <person name="Molinier V."/>
            <person name="Murat C."/>
            <person name="Poggeler S."/>
            <person name="Quandt C.A."/>
            <person name="Sperisen C."/>
            <person name="Tritt A."/>
            <person name="Tisserant E."/>
            <person name="Crous P.W."/>
            <person name="Henrissat B."/>
            <person name="Nehls U."/>
            <person name="Egli S."/>
            <person name="Spatafora J.W."/>
            <person name="Grigoriev I.V."/>
            <person name="Martin F.M."/>
        </authorList>
    </citation>
    <scope>NUCLEOTIDE SEQUENCE [LARGE SCALE GENOMIC DNA]</scope>
    <source>
        <strain evidence="10 11">CBS 207.34</strain>
    </source>
</reference>
<comment type="catalytic activity">
    <reaction evidence="8">
        <text>L-homocysteine + L-serine = L,L-cystathionine + H2O</text>
        <dbReference type="Rhea" id="RHEA:10112"/>
        <dbReference type="ChEBI" id="CHEBI:15377"/>
        <dbReference type="ChEBI" id="CHEBI:33384"/>
        <dbReference type="ChEBI" id="CHEBI:58161"/>
        <dbReference type="ChEBI" id="CHEBI:58199"/>
        <dbReference type="EC" id="4.2.1.22"/>
    </reaction>
</comment>
<dbReference type="PROSITE" id="PS00901">
    <property type="entry name" value="CYS_SYNTHASE"/>
    <property type="match status" value="1"/>
</dbReference>
<dbReference type="InterPro" id="IPR005857">
    <property type="entry name" value="Cysta_beta_synth"/>
</dbReference>
<dbReference type="GO" id="GO:0005737">
    <property type="term" value="C:cytoplasm"/>
    <property type="evidence" value="ECO:0007669"/>
    <property type="project" value="InterPro"/>
</dbReference>
<comment type="pathway">
    <text evidence="2">Amino-acid biosynthesis; L-cysteine biosynthesis; L-cysteine from L-homocysteine and L-serine: step 1/2.</text>
</comment>
<evidence type="ECO:0000256" key="2">
    <source>
        <dbReference type="ARBA" id="ARBA00005003"/>
    </source>
</evidence>
<dbReference type="PANTHER" id="PTHR10314">
    <property type="entry name" value="CYSTATHIONINE BETA-SYNTHASE"/>
    <property type="match status" value="1"/>
</dbReference>
<keyword evidence="5" id="KW-0663">Pyridoxal phosphate</keyword>
<dbReference type="InterPro" id="IPR001926">
    <property type="entry name" value="TrpB-like_PALP"/>
</dbReference>
<evidence type="ECO:0000256" key="5">
    <source>
        <dbReference type="ARBA" id="ARBA00022898"/>
    </source>
</evidence>
<dbReference type="EMBL" id="KV750992">
    <property type="protein sequence ID" value="OCL02170.1"/>
    <property type="molecule type" value="Genomic_DNA"/>
</dbReference>
<evidence type="ECO:0000256" key="4">
    <source>
        <dbReference type="ARBA" id="ARBA00012041"/>
    </source>
</evidence>
<sequence>MAATPSTTVPPTAIPAALSSITQQIGHTPLVRLNRIPQSLGIEAAVYAKLEMFNAGGSVKDRIALRMVEEAERSGRIKPGDTLIEPTSGNTGIGLALVGAVKGYRTIITLPEKMSPEKVAVLRALNAEIIRTPTQAAFDSPESHIGVARRLQKEIPNAHILDQYANPDNPLAHELGTAEEIWAQTEGRITALVAGAGTGGTVTGIAKGLRKHRPDVKIIAADPQGSILAVPEELNREHANEAYKVEGIGYDFIPDVLDQKAVDVWYKTDDRAAFQYARRLIAEEGILCGGSSGSAMDAMVKAVKDLGLGKDDVVVVVLPDSIRSYLSKVGGLAFLMLHYSSAQAIKPSSYIPIALCQPHHLFFFPLSRTHLFLPPCSVLYTTGPKLTTP</sequence>
<dbReference type="AlphaFoldDB" id="A0A8E2ENZ2"/>
<dbReference type="EC" id="4.2.1.22" evidence="4"/>
<evidence type="ECO:0000313" key="11">
    <source>
        <dbReference type="Proteomes" id="UP000250140"/>
    </source>
</evidence>
<dbReference type="InterPro" id="IPR036052">
    <property type="entry name" value="TrpB-like_PALP_sf"/>
</dbReference>
<evidence type="ECO:0000256" key="6">
    <source>
        <dbReference type="ARBA" id="ARBA00023122"/>
    </source>
</evidence>
<gene>
    <name evidence="10" type="ORF">AOQ84DRAFT_382949</name>
</gene>
<dbReference type="GO" id="GO:0004122">
    <property type="term" value="F:cystathionine beta-synthase activity"/>
    <property type="evidence" value="ECO:0007669"/>
    <property type="project" value="UniProtKB-EC"/>
</dbReference>
<evidence type="ECO:0000259" key="9">
    <source>
        <dbReference type="Pfam" id="PF00291"/>
    </source>
</evidence>
<evidence type="ECO:0000256" key="3">
    <source>
        <dbReference type="ARBA" id="ARBA00007103"/>
    </source>
</evidence>
<dbReference type="OrthoDB" id="728at2759"/>
<dbReference type="Gene3D" id="3.40.50.1100">
    <property type="match status" value="2"/>
</dbReference>
<feature type="domain" description="Tryptophan synthase beta chain-like PALP" evidence="9">
    <location>
        <begin position="21"/>
        <end position="320"/>
    </location>
</feature>
<dbReference type="GO" id="GO:0006535">
    <property type="term" value="P:cysteine biosynthetic process from serine"/>
    <property type="evidence" value="ECO:0007669"/>
    <property type="project" value="InterPro"/>
</dbReference>
<proteinExistence type="inferred from homology"/>
<accession>A0A8E2ENZ2</accession>